<dbReference type="InterPro" id="IPR011009">
    <property type="entry name" value="Kinase-like_dom_sf"/>
</dbReference>
<keyword evidence="3" id="KW-1185">Reference proteome</keyword>
<evidence type="ECO:0000313" key="3">
    <source>
        <dbReference type="Proteomes" id="UP000284706"/>
    </source>
</evidence>
<dbReference type="SUPFAM" id="SSF56112">
    <property type="entry name" value="Protein kinase-like (PK-like)"/>
    <property type="match status" value="1"/>
</dbReference>
<gene>
    <name evidence="2" type="ORF">CVT26_001296</name>
</gene>
<dbReference type="Proteomes" id="UP000284706">
    <property type="component" value="Unassembled WGS sequence"/>
</dbReference>
<accession>A0A409Y236</accession>
<comment type="caution">
    <text evidence="2">The sequence shown here is derived from an EMBL/GenBank/DDBJ whole genome shotgun (WGS) entry which is preliminary data.</text>
</comment>
<dbReference type="InParanoid" id="A0A409Y236"/>
<dbReference type="AlphaFoldDB" id="A0A409Y236"/>
<feature type="region of interest" description="Disordered" evidence="1">
    <location>
        <begin position="336"/>
        <end position="375"/>
    </location>
</feature>
<feature type="non-terminal residue" evidence="2">
    <location>
        <position position="1"/>
    </location>
</feature>
<organism evidence="2 3">
    <name type="scientific">Gymnopilus dilepis</name>
    <dbReference type="NCBI Taxonomy" id="231916"/>
    <lineage>
        <taxon>Eukaryota</taxon>
        <taxon>Fungi</taxon>
        <taxon>Dikarya</taxon>
        <taxon>Basidiomycota</taxon>
        <taxon>Agaricomycotina</taxon>
        <taxon>Agaricomycetes</taxon>
        <taxon>Agaricomycetidae</taxon>
        <taxon>Agaricales</taxon>
        <taxon>Agaricineae</taxon>
        <taxon>Hymenogastraceae</taxon>
        <taxon>Gymnopilus</taxon>
    </lineage>
</organism>
<sequence length="611" mass="69140">ANPSLPALTKILEENYDPHISQCSDTVEYLDPKSTPVHFYDRHVASHLVLKNVVYLPKVKDLLSGICEQAVQHFLQSGYNSQDNARVFPQHIYRQNFDDASSVARHYNRFVGRLSSSYGSKLMLHPECETWDSAVFMMTEPGESRLNFTTESYLTVIGQHSSNDDFFDNIDQSTKARILDFSQRYPRLATWDMFAMTKTATAMFQAVTDTRPFVWDQCRTHGYRKVSNNFQQPLDATPPVISVDVPTVSKSPKKGTPAQPSRTRISKVVTVSRIPSQRTQYRPNFSHYLQHAWAKAAMHDSTFIILHCGRYERIGFRHRASQTLYLSGVIDTVNVKDPSSPEPHIGASIKRSPSNLDEREAPTNKSGKHSPPAEANVSEVGLLNLSKEIAKRKLALVSLDYGAFCSPVPSSFVRIGPTCVHGLAPGSVTHEEEEYPEQTRFQANEYFHLTLKEPLGHGAVGVVHPAFLEMTTESGDVLKYDLALKLAFSAEQRELMLNEYRIYGHLSQQEDIEGIVAVHDIFMDPESGALGLLMNRVGQSLRHRQIDRINRGEPVSSSEEESPFNKAYIIDFDRAVLHRHAMVWDTENRLELEALEEIFDDECKIHDKFCP</sequence>
<reference evidence="2 3" key="1">
    <citation type="journal article" date="2018" name="Evol. Lett.">
        <title>Horizontal gene cluster transfer increased hallucinogenic mushroom diversity.</title>
        <authorList>
            <person name="Reynolds H.T."/>
            <person name="Vijayakumar V."/>
            <person name="Gluck-Thaler E."/>
            <person name="Korotkin H.B."/>
            <person name="Matheny P.B."/>
            <person name="Slot J.C."/>
        </authorList>
    </citation>
    <scope>NUCLEOTIDE SEQUENCE [LARGE SCALE GENOMIC DNA]</scope>
    <source>
        <strain evidence="2 3">SRW20</strain>
    </source>
</reference>
<evidence type="ECO:0000313" key="2">
    <source>
        <dbReference type="EMBL" id="PPQ97038.1"/>
    </source>
</evidence>
<proteinExistence type="predicted"/>
<protein>
    <submittedName>
        <fullName evidence="2">Uncharacterized protein</fullName>
    </submittedName>
</protein>
<evidence type="ECO:0000256" key="1">
    <source>
        <dbReference type="SAM" id="MobiDB-lite"/>
    </source>
</evidence>
<name>A0A409Y236_9AGAR</name>
<dbReference type="OrthoDB" id="2521594at2759"/>
<dbReference type="EMBL" id="NHYE01001297">
    <property type="protein sequence ID" value="PPQ97038.1"/>
    <property type="molecule type" value="Genomic_DNA"/>
</dbReference>